<sequence length="146" mass="16177">MIEMATVIETYDNGTAKITIVPQDACKTCPLNGTCSNWVSRESLHYIVNNNIGASKNDTVKVEFSEKHLVTHSFIVYIVPLISLFLGAYIGKIFFSETVSILLGFAALGITFFIIALFDKKMKDPFKGEAKIVEIVTEPIKSSYSD</sequence>
<dbReference type="AlphaFoldDB" id="A0A660S5X3"/>
<dbReference type="InterPro" id="IPR026268">
    <property type="entry name" value="RseC"/>
</dbReference>
<evidence type="ECO:0000256" key="1">
    <source>
        <dbReference type="SAM" id="Phobius"/>
    </source>
</evidence>
<name>A0A660S5X3_UNCT6</name>
<keyword evidence="1" id="KW-0812">Transmembrane</keyword>
<dbReference type="Pfam" id="PF04246">
    <property type="entry name" value="RseC_MucC"/>
    <property type="match status" value="1"/>
</dbReference>
<protein>
    <recommendedName>
        <fullName evidence="4">Fis family transcriptional regulator</fullName>
    </recommendedName>
</protein>
<comment type="caution">
    <text evidence="2">The sequence shown here is derived from an EMBL/GenBank/DDBJ whole genome shotgun (WGS) entry which is preliminary data.</text>
</comment>
<keyword evidence="1" id="KW-0472">Membrane</keyword>
<gene>
    <name evidence="2" type="ORF">DRP44_07105</name>
</gene>
<dbReference type="PANTHER" id="PTHR35867">
    <property type="entry name" value="PROTEIN RSEC"/>
    <property type="match status" value="1"/>
</dbReference>
<dbReference type="EMBL" id="QNBC01000113">
    <property type="protein sequence ID" value="RKX65057.1"/>
    <property type="molecule type" value="Genomic_DNA"/>
</dbReference>
<feature type="transmembrane region" description="Helical" evidence="1">
    <location>
        <begin position="101"/>
        <end position="118"/>
    </location>
</feature>
<dbReference type="Proteomes" id="UP000282321">
    <property type="component" value="Unassembled WGS sequence"/>
</dbReference>
<feature type="transmembrane region" description="Helical" evidence="1">
    <location>
        <begin position="74"/>
        <end position="95"/>
    </location>
</feature>
<evidence type="ECO:0000313" key="3">
    <source>
        <dbReference type="Proteomes" id="UP000282321"/>
    </source>
</evidence>
<accession>A0A660S5X3</accession>
<organism evidence="2 3">
    <name type="scientific">candidate division TA06 bacterium</name>
    <dbReference type="NCBI Taxonomy" id="2250710"/>
    <lineage>
        <taxon>Bacteria</taxon>
        <taxon>Bacteria division TA06</taxon>
    </lineage>
</organism>
<proteinExistence type="predicted"/>
<dbReference type="PIRSF" id="PIRSF004923">
    <property type="entry name" value="RseC"/>
    <property type="match status" value="1"/>
</dbReference>
<dbReference type="InterPro" id="IPR007359">
    <property type="entry name" value="SigmaE_reg_RseC_MucC"/>
</dbReference>
<evidence type="ECO:0008006" key="4">
    <source>
        <dbReference type="Google" id="ProtNLM"/>
    </source>
</evidence>
<dbReference type="PANTHER" id="PTHR35867:SF1">
    <property type="entry name" value="PROTEIN RSEC"/>
    <property type="match status" value="1"/>
</dbReference>
<keyword evidence="1" id="KW-1133">Transmembrane helix</keyword>
<evidence type="ECO:0000313" key="2">
    <source>
        <dbReference type="EMBL" id="RKX65057.1"/>
    </source>
</evidence>
<reference evidence="2 3" key="1">
    <citation type="submission" date="2018-06" db="EMBL/GenBank/DDBJ databases">
        <title>Extensive metabolic versatility and redundancy in microbially diverse, dynamic hydrothermal sediments.</title>
        <authorList>
            <person name="Dombrowski N."/>
            <person name="Teske A."/>
            <person name="Baker B.J."/>
        </authorList>
    </citation>
    <scope>NUCLEOTIDE SEQUENCE [LARGE SCALE GENOMIC DNA]</scope>
    <source>
        <strain evidence="2">B35_G9</strain>
    </source>
</reference>